<dbReference type="AlphaFoldDB" id="A0A9X4M6T4"/>
<proteinExistence type="predicted"/>
<dbReference type="EMBL" id="VBTY01000016">
    <property type="protein sequence ID" value="MDG3493600.1"/>
    <property type="molecule type" value="Genomic_DNA"/>
</dbReference>
<organism evidence="1 2">
    <name type="scientific">Pseudanabaena catenata USMAC16</name>
    <dbReference type="NCBI Taxonomy" id="1855837"/>
    <lineage>
        <taxon>Bacteria</taxon>
        <taxon>Bacillati</taxon>
        <taxon>Cyanobacteriota</taxon>
        <taxon>Cyanophyceae</taxon>
        <taxon>Pseudanabaenales</taxon>
        <taxon>Pseudanabaenaceae</taxon>
        <taxon>Pseudanabaena</taxon>
    </lineage>
</organism>
<dbReference type="Proteomes" id="UP001152872">
    <property type="component" value="Unassembled WGS sequence"/>
</dbReference>
<keyword evidence="2" id="KW-1185">Reference proteome</keyword>
<protein>
    <recommendedName>
        <fullName evidence="3">DUF2281 domain-containing protein</fullName>
    </recommendedName>
</protein>
<name>A0A9X4M6T4_9CYAN</name>
<gene>
    <name evidence="1" type="ORF">FEV09_03425</name>
</gene>
<evidence type="ECO:0000313" key="1">
    <source>
        <dbReference type="EMBL" id="MDG3493600.1"/>
    </source>
</evidence>
<evidence type="ECO:0000313" key="2">
    <source>
        <dbReference type="Proteomes" id="UP001152872"/>
    </source>
</evidence>
<sequence length="79" mass="9077">MNLNTIQQEIATLPPEAQQVIFDLVSVLKNRYHANQPTSVKSNIQNWSDFIGCMEAEPDLSTNYKTYLSKELDLKYGNR</sequence>
<dbReference type="RefSeq" id="WP_009625645.1">
    <property type="nucleotide sequence ID" value="NZ_VBTY01000016.1"/>
</dbReference>
<comment type="caution">
    <text evidence="1">The sequence shown here is derived from an EMBL/GenBank/DDBJ whole genome shotgun (WGS) entry which is preliminary data.</text>
</comment>
<accession>A0A9X4M6T4</accession>
<evidence type="ECO:0008006" key="3">
    <source>
        <dbReference type="Google" id="ProtNLM"/>
    </source>
</evidence>
<reference evidence="1" key="1">
    <citation type="submission" date="2019-05" db="EMBL/GenBank/DDBJ databases">
        <title>Whole genome sequencing of Pseudanabaena catenata USMAC16.</title>
        <authorList>
            <person name="Khan Z."/>
            <person name="Omar W.M."/>
            <person name="Convey P."/>
            <person name="Merican F."/>
            <person name="Najimudin N."/>
        </authorList>
    </citation>
    <scope>NUCLEOTIDE SEQUENCE</scope>
    <source>
        <strain evidence="1">USMAC16</strain>
    </source>
</reference>